<evidence type="ECO:0000259" key="5">
    <source>
        <dbReference type="SMART" id="SM00827"/>
    </source>
</evidence>
<evidence type="ECO:0000256" key="3">
    <source>
        <dbReference type="ARBA" id="ARBA00048462"/>
    </source>
</evidence>
<proteinExistence type="inferred from homology"/>
<comment type="caution">
    <text evidence="6">The sequence shown here is derived from an EMBL/GenBank/DDBJ whole genome shotgun (WGS) entry which is preliminary data.</text>
</comment>
<name>A0ABR8Q7G4_9CLOT</name>
<dbReference type="SMART" id="SM00827">
    <property type="entry name" value="PKS_AT"/>
    <property type="match status" value="1"/>
</dbReference>
<dbReference type="PIRSF" id="PIRSF000446">
    <property type="entry name" value="Mct"/>
    <property type="match status" value="1"/>
</dbReference>
<protein>
    <recommendedName>
        <fullName evidence="4">Malonyl CoA-acyl carrier protein transacylase</fullName>
        <ecNumber evidence="4">2.3.1.39</ecNumber>
    </recommendedName>
</protein>
<evidence type="ECO:0000313" key="7">
    <source>
        <dbReference type="Proteomes" id="UP000640335"/>
    </source>
</evidence>
<evidence type="ECO:0000313" key="6">
    <source>
        <dbReference type="EMBL" id="MBD7916368.1"/>
    </source>
</evidence>
<evidence type="ECO:0000256" key="4">
    <source>
        <dbReference type="PIRNR" id="PIRNR000446"/>
    </source>
</evidence>
<keyword evidence="7" id="KW-1185">Reference proteome</keyword>
<dbReference type="InterPro" id="IPR004410">
    <property type="entry name" value="Malonyl_CoA-ACP_transAc_FabD"/>
</dbReference>
<dbReference type="EC" id="2.3.1.39" evidence="4"/>
<dbReference type="EMBL" id="JACSQZ010000076">
    <property type="protein sequence ID" value="MBD7916368.1"/>
    <property type="molecule type" value="Genomic_DNA"/>
</dbReference>
<dbReference type="RefSeq" id="WP_191751112.1">
    <property type="nucleotide sequence ID" value="NZ_JACSQZ010000076.1"/>
</dbReference>
<dbReference type="PANTHER" id="PTHR42681:SF1">
    <property type="entry name" value="MALONYL-COA-ACYL CARRIER PROTEIN TRANSACYLASE, MITOCHONDRIAL"/>
    <property type="match status" value="1"/>
</dbReference>
<dbReference type="Gene3D" id="3.40.366.10">
    <property type="entry name" value="Malonyl-Coenzyme A Acyl Carrier Protein, domain 2"/>
    <property type="match status" value="1"/>
</dbReference>
<dbReference type="InterPro" id="IPR050858">
    <property type="entry name" value="Mal-CoA-ACP_Trans/PKS_FabD"/>
</dbReference>
<feature type="domain" description="Malonyl-CoA:ACP transacylase (MAT)" evidence="5">
    <location>
        <begin position="6"/>
        <end position="317"/>
    </location>
</feature>
<dbReference type="InterPro" id="IPR016036">
    <property type="entry name" value="Malonyl_transacylase_ACP-bd"/>
</dbReference>
<accession>A0ABR8Q7G4</accession>
<gene>
    <name evidence="6" type="primary">fabD</name>
    <name evidence="6" type="ORF">H9660_14570</name>
</gene>
<dbReference type="Proteomes" id="UP000640335">
    <property type="component" value="Unassembled WGS sequence"/>
</dbReference>
<dbReference type="InterPro" id="IPR014043">
    <property type="entry name" value="Acyl_transferase_dom"/>
</dbReference>
<comment type="similarity">
    <text evidence="4">Belongs to the fabD family.</text>
</comment>
<dbReference type="InterPro" id="IPR001227">
    <property type="entry name" value="Ac_transferase_dom_sf"/>
</dbReference>
<dbReference type="Gene3D" id="3.30.70.250">
    <property type="entry name" value="Malonyl-CoA ACP transacylase, ACP-binding"/>
    <property type="match status" value="1"/>
</dbReference>
<evidence type="ECO:0000256" key="2">
    <source>
        <dbReference type="ARBA" id="ARBA00023315"/>
    </source>
</evidence>
<organism evidence="6 7">
    <name type="scientific">Clostridium gallinarum</name>
    <dbReference type="NCBI Taxonomy" id="2762246"/>
    <lineage>
        <taxon>Bacteria</taxon>
        <taxon>Bacillati</taxon>
        <taxon>Bacillota</taxon>
        <taxon>Clostridia</taxon>
        <taxon>Eubacteriales</taxon>
        <taxon>Clostridiaceae</taxon>
        <taxon>Clostridium</taxon>
    </lineage>
</organism>
<comment type="catalytic activity">
    <reaction evidence="3 4">
        <text>holo-[ACP] + malonyl-CoA = malonyl-[ACP] + CoA</text>
        <dbReference type="Rhea" id="RHEA:41792"/>
        <dbReference type="Rhea" id="RHEA-COMP:9623"/>
        <dbReference type="Rhea" id="RHEA-COMP:9685"/>
        <dbReference type="ChEBI" id="CHEBI:57287"/>
        <dbReference type="ChEBI" id="CHEBI:57384"/>
        <dbReference type="ChEBI" id="CHEBI:64479"/>
        <dbReference type="ChEBI" id="CHEBI:78449"/>
        <dbReference type="EC" id="2.3.1.39"/>
    </reaction>
</comment>
<keyword evidence="2 4" id="KW-0012">Acyltransferase</keyword>
<dbReference type="PANTHER" id="PTHR42681">
    <property type="entry name" value="MALONYL-COA-ACYL CARRIER PROTEIN TRANSACYLASE, MITOCHONDRIAL"/>
    <property type="match status" value="1"/>
</dbReference>
<evidence type="ECO:0000256" key="1">
    <source>
        <dbReference type="ARBA" id="ARBA00022679"/>
    </source>
</evidence>
<dbReference type="InterPro" id="IPR016035">
    <property type="entry name" value="Acyl_Trfase/lysoPLipase"/>
</dbReference>
<dbReference type="SUPFAM" id="SSF55048">
    <property type="entry name" value="Probable ACP-binding domain of malonyl-CoA ACP transacylase"/>
    <property type="match status" value="1"/>
</dbReference>
<sequence length="317" mass="35017">MKIAFIFAGQGSQYIGMGKELYDNILICREAFDKARSLLDFDIKELMFNGEKEELDITENTQPAILATSIMAMKALEEKKITPSVVAGLSLGEYSALVSANALSFEEAIKLVRKRGRFMQEAVPIGVGSMIAIIGLSLEKIKIAIEEASSIGIVEIANYNTNNQIVIGGEKDAVEKVKELCFEFGARRVIELKVSGPFHTSLLEKASVKLKEELEKIDFNNPKVKIISNVTADFIENKEDIKEILCKQVKSSVRWSESINKMLDMGVDTFIELGPGRVLSGFVKEISREKGLKVNIFNVEDLKSLSKTLEGIGGLND</sequence>
<dbReference type="NCBIfam" id="TIGR00128">
    <property type="entry name" value="fabD"/>
    <property type="match status" value="1"/>
</dbReference>
<dbReference type="GO" id="GO:0004314">
    <property type="term" value="F:[acyl-carrier-protein] S-malonyltransferase activity"/>
    <property type="evidence" value="ECO:0007669"/>
    <property type="project" value="UniProtKB-EC"/>
</dbReference>
<reference evidence="6 7" key="1">
    <citation type="submission" date="2020-08" db="EMBL/GenBank/DDBJ databases">
        <title>A Genomic Blueprint of the Chicken Gut Microbiome.</title>
        <authorList>
            <person name="Gilroy R."/>
            <person name="Ravi A."/>
            <person name="Getino M."/>
            <person name="Pursley I."/>
            <person name="Horton D.L."/>
            <person name="Alikhan N.-F."/>
            <person name="Baker D."/>
            <person name="Gharbi K."/>
            <person name="Hall N."/>
            <person name="Watson M."/>
            <person name="Adriaenssens E.M."/>
            <person name="Foster-Nyarko E."/>
            <person name="Jarju S."/>
            <person name="Secka A."/>
            <person name="Antonio M."/>
            <person name="Oren A."/>
            <person name="Chaudhuri R."/>
            <person name="La Ragione R.M."/>
            <person name="Hildebrand F."/>
            <person name="Pallen M.J."/>
        </authorList>
    </citation>
    <scope>NUCLEOTIDE SEQUENCE [LARGE SCALE GENOMIC DNA]</scope>
    <source>
        <strain evidence="6 7">Sa3CUN1</strain>
    </source>
</reference>
<dbReference type="Pfam" id="PF00698">
    <property type="entry name" value="Acyl_transf_1"/>
    <property type="match status" value="1"/>
</dbReference>
<dbReference type="SUPFAM" id="SSF52151">
    <property type="entry name" value="FabD/lysophospholipase-like"/>
    <property type="match status" value="1"/>
</dbReference>
<dbReference type="InterPro" id="IPR024925">
    <property type="entry name" value="Malonyl_CoA-ACP_transAc"/>
</dbReference>
<keyword evidence="1 4" id="KW-0808">Transferase</keyword>